<protein>
    <submittedName>
        <fullName evidence="1">Uncharacterized protein</fullName>
    </submittedName>
</protein>
<dbReference type="AlphaFoldDB" id="A0A0B6ZFV2"/>
<name>A0A0B6ZFV2_9EUPU</name>
<gene>
    <name evidence="1" type="primary">ORF62161</name>
</gene>
<dbReference type="Pfam" id="PF15112">
    <property type="entry name" value="DUF4559"/>
    <property type="match status" value="1"/>
</dbReference>
<sequence>MGQLTSRQNTINMETSNPYMRNWLCANIVIRETSKVLAVHVHQEISRIHKNMQRAIGTSQLCQLNCSRSGDGIVRPWCTTCDRWRREIVAICDQQYKPRINWSRLYSSKW</sequence>
<proteinExistence type="predicted"/>
<feature type="non-terminal residue" evidence="1">
    <location>
        <position position="110"/>
    </location>
</feature>
<dbReference type="InterPro" id="IPR027897">
    <property type="entry name" value="DUF4559"/>
</dbReference>
<dbReference type="EMBL" id="HACG01020447">
    <property type="protein sequence ID" value="CEK67312.1"/>
    <property type="molecule type" value="Transcribed_RNA"/>
</dbReference>
<reference evidence="1" key="1">
    <citation type="submission" date="2014-12" db="EMBL/GenBank/DDBJ databases">
        <title>Insight into the proteome of Arion vulgaris.</title>
        <authorList>
            <person name="Aradska J."/>
            <person name="Bulat T."/>
            <person name="Smidak R."/>
            <person name="Sarate P."/>
            <person name="Gangsoo J."/>
            <person name="Sialana F."/>
            <person name="Bilban M."/>
            <person name="Lubec G."/>
        </authorList>
    </citation>
    <scope>NUCLEOTIDE SEQUENCE</scope>
    <source>
        <tissue evidence="1">Skin</tissue>
    </source>
</reference>
<organism evidence="1">
    <name type="scientific">Arion vulgaris</name>
    <dbReference type="NCBI Taxonomy" id="1028688"/>
    <lineage>
        <taxon>Eukaryota</taxon>
        <taxon>Metazoa</taxon>
        <taxon>Spiralia</taxon>
        <taxon>Lophotrochozoa</taxon>
        <taxon>Mollusca</taxon>
        <taxon>Gastropoda</taxon>
        <taxon>Heterobranchia</taxon>
        <taxon>Euthyneura</taxon>
        <taxon>Panpulmonata</taxon>
        <taxon>Eupulmonata</taxon>
        <taxon>Stylommatophora</taxon>
        <taxon>Helicina</taxon>
        <taxon>Arionoidea</taxon>
        <taxon>Arionidae</taxon>
        <taxon>Arion</taxon>
    </lineage>
</organism>
<accession>A0A0B6ZFV2</accession>
<evidence type="ECO:0000313" key="1">
    <source>
        <dbReference type="EMBL" id="CEK67312.1"/>
    </source>
</evidence>